<evidence type="ECO:0000313" key="1">
    <source>
        <dbReference type="EMBL" id="SES41029.1"/>
    </source>
</evidence>
<organism evidence="1 2">
    <name type="scientific">Tranquillimonas rosea</name>
    <dbReference type="NCBI Taxonomy" id="641238"/>
    <lineage>
        <taxon>Bacteria</taxon>
        <taxon>Pseudomonadati</taxon>
        <taxon>Pseudomonadota</taxon>
        <taxon>Alphaproteobacteria</taxon>
        <taxon>Rhodobacterales</taxon>
        <taxon>Roseobacteraceae</taxon>
        <taxon>Tranquillimonas</taxon>
    </lineage>
</organism>
<dbReference type="EMBL" id="FOGU01000018">
    <property type="protein sequence ID" value="SES41029.1"/>
    <property type="molecule type" value="Genomic_DNA"/>
</dbReference>
<keyword evidence="2" id="KW-1185">Reference proteome</keyword>
<evidence type="ECO:0000313" key="2">
    <source>
        <dbReference type="Proteomes" id="UP000198885"/>
    </source>
</evidence>
<accession>A0A1H9X4M5</accession>
<protein>
    <submittedName>
        <fullName evidence="1">Uncharacterized protein</fullName>
    </submittedName>
</protein>
<dbReference type="OrthoDB" id="7838311at2"/>
<dbReference type="RefSeq" id="WP_143071578.1">
    <property type="nucleotide sequence ID" value="NZ_FOGU01000018.1"/>
</dbReference>
<dbReference type="AlphaFoldDB" id="A0A1H9X4M5"/>
<name>A0A1H9X4M5_9RHOB</name>
<gene>
    <name evidence="1" type="ORF">SAMN04490244_1186</name>
</gene>
<sequence length="406" mass="44947">MKSISNISKVIPLITVLLAEFHNEAFAGEFDLIVPSSKNYEPEKHGPCTARFSGELVRGDIARAAETLYYNPFPEYRTVLCLNGTGGSLPVALELGSQDAVTWATRVTPDSTCESACAIWFMQGGDEQGLGVPSFSIDRAIWVGAKLGFHSPKIRLRDAPRVTLGLVESAYQTALESLSGIYNLRSKRSGGGQTFINDYVFQRILDTPPSEMYYIDTVGDAILADIDVLGVDYRASLSADLIKTICDNALLLTDRWRSSLTSQYTMLSAKQLWKDFNNDFGQFVGDGISPSFVHKGFINEKGDVFGYSGLYPSGNYRYSNDCLLKLDGKSIEGEHVEWSKFTRHNAKVAISTNIEGSPLKSYKEILDAWSQTAEREKLNLPELALFPFGQSLAHLPKSSDFELFFD</sequence>
<reference evidence="1 2" key="1">
    <citation type="submission" date="2016-10" db="EMBL/GenBank/DDBJ databases">
        <authorList>
            <person name="de Groot N.N."/>
        </authorList>
    </citation>
    <scope>NUCLEOTIDE SEQUENCE [LARGE SCALE GENOMIC DNA]</scope>
    <source>
        <strain evidence="1 2">DSM 23042</strain>
    </source>
</reference>
<dbReference type="Proteomes" id="UP000198885">
    <property type="component" value="Unassembled WGS sequence"/>
</dbReference>
<proteinExistence type="predicted"/>